<protein>
    <submittedName>
        <fullName evidence="1">Uncharacterized protein</fullName>
    </submittedName>
</protein>
<accession>A0A1L9NWP1</accession>
<dbReference type="EMBL" id="MLCB01000138">
    <property type="protein sequence ID" value="OJI93602.1"/>
    <property type="molecule type" value="Genomic_DNA"/>
</dbReference>
<dbReference type="AlphaFoldDB" id="A0A1L9NWP1"/>
<evidence type="ECO:0000313" key="1">
    <source>
        <dbReference type="EMBL" id="OJI93602.1"/>
    </source>
</evidence>
<keyword evidence="2" id="KW-1185">Reference proteome</keyword>
<name>A0A1L9NWP1_9RHOB</name>
<gene>
    <name evidence="1" type="ORF">PFRI_21560</name>
</gene>
<dbReference type="STRING" id="696762.PFRI_21560"/>
<comment type="caution">
    <text evidence="1">The sequence shown here is derived from an EMBL/GenBank/DDBJ whole genome shotgun (WGS) entry which is preliminary data.</text>
</comment>
<evidence type="ECO:0000313" key="2">
    <source>
        <dbReference type="Proteomes" id="UP000184514"/>
    </source>
</evidence>
<proteinExistence type="predicted"/>
<organism evidence="1 2">
    <name type="scientific">Planktotalea frisia</name>
    <dbReference type="NCBI Taxonomy" id="696762"/>
    <lineage>
        <taxon>Bacteria</taxon>
        <taxon>Pseudomonadati</taxon>
        <taxon>Pseudomonadota</taxon>
        <taxon>Alphaproteobacteria</taxon>
        <taxon>Rhodobacterales</taxon>
        <taxon>Paracoccaceae</taxon>
        <taxon>Planktotalea</taxon>
    </lineage>
</organism>
<dbReference type="Proteomes" id="UP000184514">
    <property type="component" value="Unassembled WGS sequence"/>
</dbReference>
<sequence length="82" mass="9393">MGDRRLLKRGNHFRRNADRHRGGVAGAVVCIDFLHTFPLRGLCVCATLKSDIPLSRPVQAMRIRTKAAKELNEHERRIVAYR</sequence>
<reference evidence="1 2" key="1">
    <citation type="submission" date="2016-10" db="EMBL/GenBank/DDBJ databases">
        <title>Genome sequence of Planktotalea frisia SH6-1.</title>
        <authorList>
            <person name="Poehlein A."/>
            <person name="Bakenhus I."/>
            <person name="Voget S."/>
            <person name="Brinkhoff T."/>
            <person name="Simon M."/>
        </authorList>
    </citation>
    <scope>NUCLEOTIDE SEQUENCE [LARGE SCALE GENOMIC DNA]</scope>
    <source>
        <strain evidence="1 2">SH6-1</strain>
    </source>
</reference>